<dbReference type="GO" id="GO:0046872">
    <property type="term" value="F:metal ion binding"/>
    <property type="evidence" value="ECO:0007669"/>
    <property type="project" value="UniProtKB-KW"/>
</dbReference>
<evidence type="ECO:0000256" key="2">
    <source>
        <dbReference type="ARBA" id="ARBA00022801"/>
    </source>
</evidence>
<dbReference type="SUPFAM" id="SSF55920">
    <property type="entry name" value="Creatinase/aminopeptidase"/>
    <property type="match status" value="1"/>
</dbReference>
<dbReference type="InterPro" id="IPR001131">
    <property type="entry name" value="Peptidase_M24B_aminopep-P_CS"/>
</dbReference>
<evidence type="ECO:0000313" key="6">
    <source>
        <dbReference type="EMBL" id="AEA13266.1"/>
    </source>
</evidence>
<protein>
    <submittedName>
        <fullName evidence="6">Transcriptional regulator, Fis family</fullName>
    </submittedName>
</protein>
<reference key="2">
    <citation type="submission" date="2011-03" db="EMBL/GenBank/DDBJ databases">
        <title>Complete genome sequence of the thermoacidophilic crenarchaeon Thermoproteus uzoniensis 768-20.</title>
        <authorList>
            <person name="Mardanov A.V."/>
            <person name="Gumerov V.M."/>
            <person name="Beletsky A.V."/>
            <person name="Prokofeva M.I."/>
            <person name="Bonch-Osmolovskaya E.A."/>
            <person name="Ravin N.V."/>
            <person name="Skryabin K.G."/>
        </authorList>
    </citation>
    <scope>NUCLEOTIDE SEQUENCE</scope>
    <source>
        <strain>768-20</strain>
    </source>
</reference>
<dbReference type="InterPro" id="IPR000994">
    <property type="entry name" value="Pept_M24"/>
</dbReference>
<dbReference type="InterPro" id="IPR036005">
    <property type="entry name" value="Creatinase/aminopeptidase-like"/>
</dbReference>
<feature type="domain" description="Peptidase M24" evidence="4">
    <location>
        <begin position="128"/>
        <end position="326"/>
    </location>
</feature>
<evidence type="ECO:0000313" key="7">
    <source>
        <dbReference type="Proteomes" id="UP000008138"/>
    </source>
</evidence>
<dbReference type="Proteomes" id="UP000008138">
    <property type="component" value="Chromosome"/>
</dbReference>
<proteinExistence type="inferred from homology"/>
<gene>
    <name evidence="6" type="ordered locus">TUZN_1806</name>
</gene>
<dbReference type="PANTHER" id="PTHR46112">
    <property type="entry name" value="AMINOPEPTIDASE"/>
    <property type="match status" value="1"/>
</dbReference>
<keyword evidence="2" id="KW-0378">Hydrolase</keyword>
<evidence type="ECO:0000256" key="1">
    <source>
        <dbReference type="ARBA" id="ARBA00022723"/>
    </source>
</evidence>
<keyword evidence="7" id="KW-1185">Reference proteome</keyword>
<evidence type="ECO:0000259" key="4">
    <source>
        <dbReference type="Pfam" id="PF00557"/>
    </source>
</evidence>
<dbReference type="GeneID" id="10361319"/>
<dbReference type="KEGG" id="tuz:TUZN_1806"/>
<dbReference type="Gene3D" id="3.90.230.10">
    <property type="entry name" value="Creatinase/methionine aminopeptidase superfamily"/>
    <property type="match status" value="1"/>
</dbReference>
<keyword evidence="1 3" id="KW-0479">Metal-binding</keyword>
<dbReference type="HOGENOM" id="CLU_017266_4_2_2"/>
<organism evidence="6 7">
    <name type="scientific">Thermoproteus uzoniensis (strain 768-20)</name>
    <dbReference type="NCBI Taxonomy" id="999630"/>
    <lineage>
        <taxon>Archaea</taxon>
        <taxon>Thermoproteota</taxon>
        <taxon>Thermoprotei</taxon>
        <taxon>Thermoproteales</taxon>
        <taxon>Thermoproteaceae</taxon>
        <taxon>Thermoproteus</taxon>
    </lineage>
</organism>
<dbReference type="PROSITE" id="PS00491">
    <property type="entry name" value="PROLINE_PEPTIDASE"/>
    <property type="match status" value="1"/>
</dbReference>
<evidence type="ECO:0000256" key="3">
    <source>
        <dbReference type="RuleBase" id="RU000590"/>
    </source>
</evidence>
<dbReference type="Pfam" id="PF01321">
    <property type="entry name" value="Creatinase_N"/>
    <property type="match status" value="1"/>
</dbReference>
<dbReference type="OrthoDB" id="1346at2157"/>
<sequence length="341" mass="37477">MRRLLEALKDYDYVVLTKPSNLAYAIGFPDGLALVVDVKTGGTTLYVSRLDYRRALASVAADRVVAFATAEIPPRGPGEELLIAKNLLEKLKETLGGRVASDSREVGEDVSGKILEVRSIKTEEEVGRMRKALEITEEALSSLHRLEGRREREIAAEIYRHMIELGSDGVAFEPIVGSGPHSAWPHYNYGDRRVTYGDVVVIDVGARYRFYCADMTRTYLVGDVPRQLKDAVYAVYEASRAAEKAIRAGVSAREVDLSARKVLEDYGFGQYFIHSTGHGVGVEVHEPPRLSAASDDVLKEGMVVTVEPGVYIPGIGGVRIENMVYVSLSGAVVMNRLPYIV</sequence>
<dbReference type="Pfam" id="PF00557">
    <property type="entry name" value="Peptidase_M24"/>
    <property type="match status" value="1"/>
</dbReference>
<dbReference type="EMBL" id="CP002590">
    <property type="protein sequence ID" value="AEA13266.1"/>
    <property type="molecule type" value="Genomic_DNA"/>
</dbReference>
<dbReference type="CDD" id="cd01092">
    <property type="entry name" value="APP-like"/>
    <property type="match status" value="1"/>
</dbReference>
<dbReference type="GO" id="GO:0016787">
    <property type="term" value="F:hydrolase activity"/>
    <property type="evidence" value="ECO:0007669"/>
    <property type="project" value="UniProtKB-KW"/>
</dbReference>
<dbReference type="InterPro" id="IPR050659">
    <property type="entry name" value="Peptidase_M24B"/>
</dbReference>
<dbReference type="InterPro" id="IPR000587">
    <property type="entry name" value="Creatinase_N"/>
</dbReference>
<name>F2L3V4_THEU7</name>
<accession>F2L3V4</accession>
<reference evidence="6 7" key="1">
    <citation type="journal article" date="2011" name="J. Bacteriol.">
        <title>Complete genome sequence of the thermoacidophilic crenarchaeon Thermoproteus uzoniensis 768-20.</title>
        <authorList>
            <person name="Mardanov A.V."/>
            <person name="Gumerov V.M."/>
            <person name="Beletsky A.V."/>
            <person name="Prokofeva M.I."/>
            <person name="Bonch-Osmolovskaya E.A."/>
            <person name="Ravin N.V."/>
            <person name="Skryabin K.G."/>
        </authorList>
    </citation>
    <scope>NUCLEOTIDE SEQUENCE [LARGE SCALE GENOMIC DNA]</scope>
    <source>
        <strain evidence="6 7">768-20</strain>
    </source>
</reference>
<dbReference type="STRING" id="999630.TUZN_1806"/>
<dbReference type="RefSeq" id="WP_013680601.1">
    <property type="nucleotide sequence ID" value="NC_015315.1"/>
</dbReference>
<dbReference type="AlphaFoldDB" id="F2L3V4"/>
<comment type="similarity">
    <text evidence="3">Belongs to the peptidase M24B family.</text>
</comment>
<evidence type="ECO:0000259" key="5">
    <source>
        <dbReference type="Pfam" id="PF01321"/>
    </source>
</evidence>
<feature type="domain" description="Creatinase N-terminal" evidence="5">
    <location>
        <begin position="5"/>
        <end position="104"/>
    </location>
</feature>
<dbReference type="PANTHER" id="PTHR46112:SF2">
    <property type="entry name" value="XAA-PRO AMINOPEPTIDASE P-RELATED"/>
    <property type="match status" value="1"/>
</dbReference>
<dbReference type="eggNOG" id="arCOG01000">
    <property type="taxonomic scope" value="Archaea"/>
</dbReference>